<keyword evidence="2" id="KW-1185">Reference proteome</keyword>
<dbReference type="SUPFAM" id="SSF50630">
    <property type="entry name" value="Acid proteases"/>
    <property type="match status" value="1"/>
</dbReference>
<dbReference type="Gene3D" id="2.40.70.10">
    <property type="entry name" value="Acid Proteases"/>
    <property type="match status" value="1"/>
</dbReference>
<dbReference type="InterPro" id="IPR021109">
    <property type="entry name" value="Peptidase_aspartic_dom_sf"/>
</dbReference>
<comment type="caution">
    <text evidence="1">The sequence shown here is derived from an EMBL/GenBank/DDBJ whole genome shotgun (WGS) entry which is preliminary data.</text>
</comment>
<protein>
    <recommendedName>
        <fullName evidence="3">Peptidase A1 domain-containing protein</fullName>
    </recommendedName>
</protein>
<sequence>MGKDLDTVTREGGETLARGLAVMATRGLDVAGAALSKDVDELGMLLMGSASSIEGMLGLASFVEGMMGLASFVERLLGVASFIEGLLDVASFIEDFVALGVGCVLEAFTCGGFDLGILPLCDDASVDNIAIGCGHNAEGLFVGATGVYKGITTSQLDELAVETAVAMTANQPDYASINVLVWRRELWSPIFIRTPLFYYVSWRGSGSGDRCFRWYEVAAGGDRGGVIMDSGMAVTRLETAVYEAVRDMFLGGARGCRRREGGAVRHVLRFEWAGEREHADVGIAFRWGKSVRFPARNYLVLKVQAIIKSIILK</sequence>
<organism evidence="1 2">
    <name type="scientific">Stephania yunnanensis</name>
    <dbReference type="NCBI Taxonomy" id="152371"/>
    <lineage>
        <taxon>Eukaryota</taxon>
        <taxon>Viridiplantae</taxon>
        <taxon>Streptophyta</taxon>
        <taxon>Embryophyta</taxon>
        <taxon>Tracheophyta</taxon>
        <taxon>Spermatophyta</taxon>
        <taxon>Magnoliopsida</taxon>
        <taxon>Ranunculales</taxon>
        <taxon>Menispermaceae</taxon>
        <taxon>Menispermoideae</taxon>
        <taxon>Cissampelideae</taxon>
        <taxon>Stephania</taxon>
    </lineage>
</organism>
<name>A0AAP0L3R1_9MAGN</name>
<evidence type="ECO:0000313" key="1">
    <source>
        <dbReference type="EMBL" id="KAK9163112.1"/>
    </source>
</evidence>
<dbReference type="Proteomes" id="UP001420932">
    <property type="component" value="Unassembled WGS sequence"/>
</dbReference>
<evidence type="ECO:0008006" key="3">
    <source>
        <dbReference type="Google" id="ProtNLM"/>
    </source>
</evidence>
<accession>A0AAP0L3R1</accession>
<reference evidence="1 2" key="1">
    <citation type="submission" date="2024-01" db="EMBL/GenBank/DDBJ databases">
        <title>Genome assemblies of Stephania.</title>
        <authorList>
            <person name="Yang L."/>
        </authorList>
    </citation>
    <scope>NUCLEOTIDE SEQUENCE [LARGE SCALE GENOMIC DNA]</scope>
    <source>
        <strain evidence="1">YNDBR</strain>
        <tissue evidence="1">Leaf</tissue>
    </source>
</reference>
<dbReference type="AlphaFoldDB" id="A0AAP0L3R1"/>
<dbReference type="EMBL" id="JBBNAF010000002">
    <property type="protein sequence ID" value="KAK9163112.1"/>
    <property type="molecule type" value="Genomic_DNA"/>
</dbReference>
<evidence type="ECO:0000313" key="2">
    <source>
        <dbReference type="Proteomes" id="UP001420932"/>
    </source>
</evidence>
<proteinExistence type="predicted"/>
<gene>
    <name evidence="1" type="ORF">Syun_004014</name>
</gene>